<keyword evidence="2" id="KW-1185">Reference proteome</keyword>
<dbReference type="OrthoDB" id="671439at2759"/>
<evidence type="ECO:0000313" key="2">
    <source>
        <dbReference type="Proteomes" id="UP001141552"/>
    </source>
</evidence>
<reference evidence="1" key="1">
    <citation type="submission" date="2022-02" db="EMBL/GenBank/DDBJ databases">
        <authorList>
            <person name="Henning P.M."/>
            <person name="McCubbin A.G."/>
            <person name="Shore J.S."/>
        </authorList>
    </citation>
    <scope>NUCLEOTIDE SEQUENCE</scope>
    <source>
        <strain evidence="1">F60SS</strain>
        <tissue evidence="1">Leaves</tissue>
    </source>
</reference>
<sequence length="117" mass="13051">MGVLAGDLVSESLLHTVERIDRAIVKMDDNYLRSAMDRLEEIGDILTTITRGPNTCRNPNLNVVSWTRLPFFMKLTLDEAKPLLLRPARTFEGTAYLYSSPANDGSFLLAIGLEADH</sequence>
<reference evidence="1" key="2">
    <citation type="journal article" date="2023" name="Plants (Basel)">
        <title>Annotation of the Turnera subulata (Passifloraceae) Draft Genome Reveals the S-Locus Evolved after the Divergence of Turneroideae from Passifloroideae in a Stepwise Manner.</title>
        <authorList>
            <person name="Henning P.M."/>
            <person name="Roalson E.H."/>
            <person name="Mir W."/>
            <person name="McCubbin A.G."/>
            <person name="Shore J.S."/>
        </authorList>
    </citation>
    <scope>NUCLEOTIDE SEQUENCE</scope>
    <source>
        <strain evidence="1">F60SS</strain>
    </source>
</reference>
<comment type="caution">
    <text evidence="1">The sequence shown here is derived from an EMBL/GenBank/DDBJ whole genome shotgun (WGS) entry which is preliminary data.</text>
</comment>
<dbReference type="EMBL" id="JAKUCV010003701">
    <property type="protein sequence ID" value="KAJ4837925.1"/>
    <property type="molecule type" value="Genomic_DNA"/>
</dbReference>
<protein>
    <submittedName>
        <fullName evidence="1">Uncharacterized protein</fullName>
    </submittedName>
</protein>
<dbReference type="Gene3D" id="3.30.559.10">
    <property type="entry name" value="Chloramphenicol acetyltransferase-like domain"/>
    <property type="match status" value="1"/>
</dbReference>
<proteinExistence type="predicted"/>
<name>A0A9Q0FUH0_9ROSI</name>
<organism evidence="1 2">
    <name type="scientific">Turnera subulata</name>
    <dbReference type="NCBI Taxonomy" id="218843"/>
    <lineage>
        <taxon>Eukaryota</taxon>
        <taxon>Viridiplantae</taxon>
        <taxon>Streptophyta</taxon>
        <taxon>Embryophyta</taxon>
        <taxon>Tracheophyta</taxon>
        <taxon>Spermatophyta</taxon>
        <taxon>Magnoliopsida</taxon>
        <taxon>eudicotyledons</taxon>
        <taxon>Gunneridae</taxon>
        <taxon>Pentapetalae</taxon>
        <taxon>rosids</taxon>
        <taxon>fabids</taxon>
        <taxon>Malpighiales</taxon>
        <taxon>Passifloraceae</taxon>
        <taxon>Turnera</taxon>
    </lineage>
</organism>
<gene>
    <name evidence="1" type="ORF">Tsubulata_022515</name>
</gene>
<dbReference type="AlphaFoldDB" id="A0A9Q0FUH0"/>
<dbReference type="InterPro" id="IPR023213">
    <property type="entry name" value="CAT-like_dom_sf"/>
</dbReference>
<feature type="non-terminal residue" evidence="1">
    <location>
        <position position="1"/>
    </location>
</feature>
<evidence type="ECO:0000313" key="1">
    <source>
        <dbReference type="EMBL" id="KAJ4837925.1"/>
    </source>
</evidence>
<dbReference type="Proteomes" id="UP001141552">
    <property type="component" value="Unassembled WGS sequence"/>
</dbReference>
<accession>A0A9Q0FUH0</accession>